<protein>
    <submittedName>
        <fullName evidence="3">Uncharacterized protein</fullName>
    </submittedName>
</protein>
<feature type="transmembrane region" description="Helical" evidence="2">
    <location>
        <begin position="27"/>
        <end position="53"/>
    </location>
</feature>
<comment type="caution">
    <text evidence="3">The sequence shown here is derived from an EMBL/GenBank/DDBJ whole genome shotgun (WGS) entry which is preliminary data.</text>
</comment>
<reference evidence="3" key="1">
    <citation type="submission" date="2019-10" db="EMBL/GenBank/DDBJ databases">
        <authorList>
            <consortium name="DOE Joint Genome Institute"/>
            <person name="Kuo A."/>
            <person name="Miyauchi S."/>
            <person name="Kiss E."/>
            <person name="Drula E."/>
            <person name="Kohler A."/>
            <person name="Sanchez-Garcia M."/>
            <person name="Andreopoulos B."/>
            <person name="Barry K.W."/>
            <person name="Bonito G."/>
            <person name="Buee M."/>
            <person name="Carver A."/>
            <person name="Chen C."/>
            <person name="Cichocki N."/>
            <person name="Clum A."/>
            <person name="Culley D."/>
            <person name="Crous P.W."/>
            <person name="Fauchery L."/>
            <person name="Girlanda M."/>
            <person name="Hayes R."/>
            <person name="Keri Z."/>
            <person name="LaButti K."/>
            <person name="Lipzen A."/>
            <person name="Lombard V."/>
            <person name="Magnuson J."/>
            <person name="Maillard F."/>
            <person name="Morin E."/>
            <person name="Murat C."/>
            <person name="Nolan M."/>
            <person name="Ohm R."/>
            <person name="Pangilinan J."/>
            <person name="Pereira M."/>
            <person name="Perotto S."/>
            <person name="Peter M."/>
            <person name="Riley R."/>
            <person name="Sitrit Y."/>
            <person name="Stielow B."/>
            <person name="Szollosi G."/>
            <person name="Zifcakova L."/>
            <person name="Stursova M."/>
            <person name="Spatafora J.W."/>
            <person name="Tedersoo L."/>
            <person name="Vaario L.-M."/>
            <person name="Yamada A."/>
            <person name="Yan M."/>
            <person name="Wang P."/>
            <person name="Xu J."/>
            <person name="Bruns T."/>
            <person name="Baldrian P."/>
            <person name="Vilgalys R."/>
            <person name="Henrissat B."/>
            <person name="Grigoriev I.V."/>
            <person name="Hibbett D."/>
            <person name="Nagy L.G."/>
            <person name="Martin F.M."/>
        </authorList>
    </citation>
    <scope>NUCLEOTIDE SEQUENCE</scope>
    <source>
        <strain evidence="3">Prilba</strain>
    </source>
</reference>
<keyword evidence="2" id="KW-1133">Transmembrane helix</keyword>
<feature type="compositionally biased region" description="Basic residues" evidence="1">
    <location>
        <begin position="159"/>
        <end position="170"/>
    </location>
</feature>
<evidence type="ECO:0000256" key="2">
    <source>
        <dbReference type="SAM" id="Phobius"/>
    </source>
</evidence>
<evidence type="ECO:0000313" key="4">
    <source>
        <dbReference type="Proteomes" id="UP000759537"/>
    </source>
</evidence>
<feature type="transmembrane region" description="Helical" evidence="2">
    <location>
        <begin position="60"/>
        <end position="81"/>
    </location>
</feature>
<feature type="transmembrane region" description="Helical" evidence="2">
    <location>
        <begin position="101"/>
        <end position="121"/>
    </location>
</feature>
<dbReference type="OrthoDB" id="3366475at2759"/>
<gene>
    <name evidence="3" type="ORF">DFH94DRAFT_740096</name>
</gene>
<dbReference type="EMBL" id="WHVB01000008">
    <property type="protein sequence ID" value="KAF8480068.1"/>
    <property type="molecule type" value="Genomic_DNA"/>
</dbReference>
<evidence type="ECO:0000313" key="3">
    <source>
        <dbReference type="EMBL" id="KAF8480068.1"/>
    </source>
</evidence>
<name>A0A9P5MVZ9_9AGAM</name>
<dbReference type="AlphaFoldDB" id="A0A9P5MVZ9"/>
<organism evidence="3 4">
    <name type="scientific">Russula ochroleuca</name>
    <dbReference type="NCBI Taxonomy" id="152965"/>
    <lineage>
        <taxon>Eukaryota</taxon>
        <taxon>Fungi</taxon>
        <taxon>Dikarya</taxon>
        <taxon>Basidiomycota</taxon>
        <taxon>Agaricomycotina</taxon>
        <taxon>Agaricomycetes</taxon>
        <taxon>Russulales</taxon>
        <taxon>Russulaceae</taxon>
        <taxon>Russula</taxon>
    </lineage>
</organism>
<sequence>MAQTSHSTTAVKVTPPLGQTSPPISSILPLVTSTFSVGLSALSHVVWLLNLLFLSLFSPLLAILSICIYILSPFIISSKILLDLLVVFPYRAVSYVSQALYPIYAFLGVACLSGAIIGFGARQLVSLVGWGILGETHGTGQSRSPSHARAQKRPSASARGKRKVTVRMED</sequence>
<dbReference type="Proteomes" id="UP000759537">
    <property type="component" value="Unassembled WGS sequence"/>
</dbReference>
<keyword evidence="2" id="KW-0472">Membrane</keyword>
<feature type="region of interest" description="Disordered" evidence="1">
    <location>
        <begin position="137"/>
        <end position="170"/>
    </location>
</feature>
<evidence type="ECO:0000256" key="1">
    <source>
        <dbReference type="SAM" id="MobiDB-lite"/>
    </source>
</evidence>
<proteinExistence type="predicted"/>
<keyword evidence="4" id="KW-1185">Reference proteome</keyword>
<accession>A0A9P5MVZ9</accession>
<keyword evidence="2" id="KW-0812">Transmembrane</keyword>
<reference evidence="3" key="2">
    <citation type="journal article" date="2020" name="Nat. Commun.">
        <title>Large-scale genome sequencing of mycorrhizal fungi provides insights into the early evolution of symbiotic traits.</title>
        <authorList>
            <person name="Miyauchi S."/>
            <person name="Kiss E."/>
            <person name="Kuo A."/>
            <person name="Drula E."/>
            <person name="Kohler A."/>
            <person name="Sanchez-Garcia M."/>
            <person name="Morin E."/>
            <person name="Andreopoulos B."/>
            <person name="Barry K.W."/>
            <person name="Bonito G."/>
            <person name="Buee M."/>
            <person name="Carver A."/>
            <person name="Chen C."/>
            <person name="Cichocki N."/>
            <person name="Clum A."/>
            <person name="Culley D."/>
            <person name="Crous P.W."/>
            <person name="Fauchery L."/>
            <person name="Girlanda M."/>
            <person name="Hayes R.D."/>
            <person name="Keri Z."/>
            <person name="LaButti K."/>
            <person name="Lipzen A."/>
            <person name="Lombard V."/>
            <person name="Magnuson J."/>
            <person name="Maillard F."/>
            <person name="Murat C."/>
            <person name="Nolan M."/>
            <person name="Ohm R.A."/>
            <person name="Pangilinan J."/>
            <person name="Pereira M.F."/>
            <person name="Perotto S."/>
            <person name="Peter M."/>
            <person name="Pfister S."/>
            <person name="Riley R."/>
            <person name="Sitrit Y."/>
            <person name="Stielow J.B."/>
            <person name="Szollosi G."/>
            <person name="Zifcakova L."/>
            <person name="Stursova M."/>
            <person name="Spatafora J.W."/>
            <person name="Tedersoo L."/>
            <person name="Vaario L.M."/>
            <person name="Yamada A."/>
            <person name="Yan M."/>
            <person name="Wang P."/>
            <person name="Xu J."/>
            <person name="Bruns T."/>
            <person name="Baldrian P."/>
            <person name="Vilgalys R."/>
            <person name="Dunand C."/>
            <person name="Henrissat B."/>
            <person name="Grigoriev I.V."/>
            <person name="Hibbett D."/>
            <person name="Nagy L.G."/>
            <person name="Martin F.M."/>
        </authorList>
    </citation>
    <scope>NUCLEOTIDE SEQUENCE</scope>
    <source>
        <strain evidence="3">Prilba</strain>
    </source>
</reference>